<dbReference type="EMBL" id="VBUC01000032">
    <property type="protein sequence ID" value="TLS96323.1"/>
    <property type="molecule type" value="Genomic_DNA"/>
</dbReference>
<sequence>MELGFNRKESRVVNNLVINHDFTNAIIFGRTGSGKTSCAILPNIEDRIKDDFGVLVYDFKGNLHTQVKYIANKYDKLNKVIEIGKPWGAKINLFDYLNLNYLSLIASNNSERDPYWDNAARSLFETVAKIHKDINYLVKELYHSWAREYSHSDIRELEFLKELSFKQVLKYVNCIDSMKEFVQNASRAIDFIESQINKINFTKDLKQEYEQYLESYKFRCVKLKDLVETLEYYKNIKKDTDTGRSAVLNHLNSVLMDVASKDFLNSSKIDVVEELRAGKIVIIDVSTLNENSMNILNLAIYTRLQRGLFSSMHPVTIFIDEAQKVLNKDYLPQVDVCRESKFEYILTTQDEVLLENKLGESKFEELYTNIVSKYSFATNSNEIKGKFEYIDLNTMKKATAQPMFFESKDLIKVEHQFQKSNLILAFSDYEAYIDEIYILKYDEKLIEDYKVLVQTIDNDIFETKYISYPDFQSFKKKYNYSDNSYRHYFIDDFEFNEYEELIVENINEEEIETSLDDDSSVDEIVKRIKKLMLDDETA</sequence>
<evidence type="ECO:0000313" key="2">
    <source>
        <dbReference type="EMBL" id="TLS96323.1"/>
    </source>
</evidence>
<feature type="domain" description="Type IV secretion system coupling protein TraD DNA-binding" evidence="1">
    <location>
        <begin position="19"/>
        <end position="143"/>
    </location>
</feature>
<accession>A0ABY2V425</accession>
<dbReference type="Proteomes" id="UP000305417">
    <property type="component" value="Unassembled WGS sequence"/>
</dbReference>
<name>A0ABY2V425_9BACT</name>
<organism evidence="2 3">
    <name type="scientific">Aliarcobacter cibarius</name>
    <dbReference type="NCBI Taxonomy" id="255507"/>
    <lineage>
        <taxon>Bacteria</taxon>
        <taxon>Pseudomonadati</taxon>
        <taxon>Campylobacterota</taxon>
        <taxon>Epsilonproteobacteria</taxon>
        <taxon>Campylobacterales</taxon>
        <taxon>Arcobacteraceae</taxon>
        <taxon>Aliarcobacter</taxon>
    </lineage>
</organism>
<comment type="caution">
    <text evidence="2">The sequence shown here is derived from an EMBL/GenBank/DDBJ whole genome shotgun (WGS) entry which is preliminary data.</text>
</comment>
<dbReference type="InterPro" id="IPR019476">
    <property type="entry name" value="T4SS_TraD_DNA-bd"/>
</dbReference>
<keyword evidence="3" id="KW-1185">Reference proteome</keyword>
<reference evidence="2 3" key="1">
    <citation type="submission" date="2019-05" db="EMBL/GenBank/DDBJ databases">
        <title>Arcobacter cibarius and Arcobacter thereius providing challenges in identification an antibiotic susceptibility and Quinolone resistance.</title>
        <authorList>
            <person name="Busch A."/>
            <person name="Hanel I."/>
            <person name="Hotzel H."/>
            <person name="Tomaso H."/>
        </authorList>
    </citation>
    <scope>NUCLEOTIDE SEQUENCE [LARGE SCALE GENOMIC DNA]</scope>
    <source>
        <strain evidence="2 3">16CS0831-2</strain>
    </source>
</reference>
<protein>
    <recommendedName>
        <fullName evidence="1">Type IV secretion system coupling protein TraD DNA-binding domain-containing protein</fullName>
    </recommendedName>
</protein>
<proteinExistence type="predicted"/>
<dbReference type="Gene3D" id="3.40.50.300">
    <property type="entry name" value="P-loop containing nucleotide triphosphate hydrolases"/>
    <property type="match status" value="2"/>
</dbReference>
<dbReference type="Pfam" id="PF10412">
    <property type="entry name" value="TrwB_AAD_bind"/>
    <property type="match status" value="1"/>
</dbReference>
<evidence type="ECO:0000313" key="3">
    <source>
        <dbReference type="Proteomes" id="UP000305417"/>
    </source>
</evidence>
<dbReference type="InterPro" id="IPR027417">
    <property type="entry name" value="P-loop_NTPase"/>
</dbReference>
<dbReference type="RefSeq" id="WP_138109119.1">
    <property type="nucleotide sequence ID" value="NZ_VBUC01000032.1"/>
</dbReference>
<gene>
    <name evidence="2" type="ORF">FE247_10020</name>
</gene>
<dbReference type="SUPFAM" id="SSF52540">
    <property type="entry name" value="P-loop containing nucleoside triphosphate hydrolases"/>
    <property type="match status" value="1"/>
</dbReference>
<evidence type="ECO:0000259" key="1">
    <source>
        <dbReference type="Pfam" id="PF10412"/>
    </source>
</evidence>